<evidence type="ECO:0000313" key="4">
    <source>
        <dbReference type="Proteomes" id="UP000268093"/>
    </source>
</evidence>
<gene>
    <name evidence="3" type="ORF">BC936DRAFT_148195</name>
</gene>
<proteinExistence type="predicted"/>
<reference evidence="3 4" key="1">
    <citation type="journal article" date="2018" name="New Phytol.">
        <title>Phylogenomics of Endogonaceae and evolution of mycorrhizas within Mucoromycota.</title>
        <authorList>
            <person name="Chang Y."/>
            <person name="Desiro A."/>
            <person name="Na H."/>
            <person name="Sandor L."/>
            <person name="Lipzen A."/>
            <person name="Clum A."/>
            <person name="Barry K."/>
            <person name="Grigoriev I.V."/>
            <person name="Martin F.M."/>
            <person name="Stajich J.E."/>
            <person name="Smith M.E."/>
            <person name="Bonito G."/>
            <person name="Spatafora J.W."/>
        </authorList>
    </citation>
    <scope>NUCLEOTIDE SEQUENCE [LARGE SCALE GENOMIC DNA]</scope>
    <source>
        <strain evidence="3 4">GMNB39</strain>
    </source>
</reference>
<dbReference type="InterPro" id="IPR032174">
    <property type="entry name" value="Aquarius_N"/>
</dbReference>
<name>A0A433DN50_9FUNG</name>
<organism evidence="3 4">
    <name type="scientific">Jimgerdemannia flammicorona</name>
    <dbReference type="NCBI Taxonomy" id="994334"/>
    <lineage>
        <taxon>Eukaryota</taxon>
        <taxon>Fungi</taxon>
        <taxon>Fungi incertae sedis</taxon>
        <taxon>Mucoromycota</taxon>
        <taxon>Mucoromycotina</taxon>
        <taxon>Endogonomycetes</taxon>
        <taxon>Endogonales</taxon>
        <taxon>Endogonaceae</taxon>
        <taxon>Jimgerdemannia</taxon>
    </lineage>
</organism>
<comment type="caution">
    <text evidence="3">The sequence shown here is derived from an EMBL/GenBank/DDBJ whole genome shotgun (WGS) entry which is preliminary data.</text>
</comment>
<sequence length="291" mass="33711">MAPIVKRKQGSNLFNQLLEILRFYAGFEINDHTGLALTDSQMTELHCGRLMELQVGEQIPPHIFRFAFINTTSYRFPQLIAFKHFKNSLSDIALSNLASIERRPELLKQFKQLDDGDLVKLCDHLGIRSDLLVDVQGVDKRELLVEGLVQKFEKRTSQIEAINAMPLYPDEFTLFNDTLVKTQFYSGDTPLALPKLNLQFLTIHDYLLRNFNLFRLESTYQIRQDIEDVVKRLAPRLTYPDRKTEFSGWARMAVSIQNFSIVDVAKPNLGENKPAHVKADVRFFCIYRYYG</sequence>
<dbReference type="InterPro" id="IPR048966">
    <property type="entry name" value="Aquarius_b-barrel"/>
</dbReference>
<dbReference type="EMBL" id="RBNI01000073">
    <property type="protein sequence ID" value="RUP52308.1"/>
    <property type="molecule type" value="Genomic_DNA"/>
</dbReference>
<protein>
    <submittedName>
        <fullName evidence="3">Uncharacterized protein</fullName>
    </submittedName>
</protein>
<dbReference type="Proteomes" id="UP000268093">
    <property type="component" value="Unassembled WGS sequence"/>
</dbReference>
<evidence type="ECO:0000313" key="3">
    <source>
        <dbReference type="EMBL" id="RUP52308.1"/>
    </source>
</evidence>
<dbReference type="AlphaFoldDB" id="A0A433DN50"/>
<feature type="domain" description="RNA helicase aquarius N-terminal" evidence="1">
    <location>
        <begin position="78"/>
        <end position="155"/>
    </location>
</feature>
<keyword evidence="4" id="KW-1185">Reference proteome</keyword>
<accession>A0A433DN50</accession>
<evidence type="ECO:0000259" key="1">
    <source>
        <dbReference type="Pfam" id="PF16399"/>
    </source>
</evidence>
<feature type="domain" description="RNA helicase aquarius N-terminal" evidence="1">
    <location>
        <begin position="2"/>
        <end position="55"/>
    </location>
</feature>
<feature type="domain" description="RNA helicase aquarius beta-barrel" evidence="2">
    <location>
        <begin position="235"/>
        <end position="283"/>
    </location>
</feature>
<evidence type="ECO:0000259" key="2">
    <source>
        <dbReference type="Pfam" id="PF21143"/>
    </source>
</evidence>
<dbReference type="Pfam" id="PF16399">
    <property type="entry name" value="Aquarius_N_1st"/>
    <property type="match status" value="2"/>
</dbReference>
<dbReference type="Pfam" id="PF21143">
    <property type="entry name" value="Aquarius_N_2nd"/>
    <property type="match status" value="1"/>
</dbReference>
<dbReference type="OrthoDB" id="2391650at2759"/>